<dbReference type="EMBL" id="MN740142">
    <property type="protein sequence ID" value="QHT89527.1"/>
    <property type="molecule type" value="Genomic_DNA"/>
</dbReference>
<dbReference type="SUPFAM" id="SSF57667">
    <property type="entry name" value="beta-beta-alpha zinc fingers"/>
    <property type="match status" value="1"/>
</dbReference>
<dbReference type="InterPro" id="IPR036236">
    <property type="entry name" value="Znf_C2H2_sf"/>
</dbReference>
<reference evidence="1" key="1">
    <citation type="journal article" date="2020" name="Nature">
        <title>Giant virus diversity and host interactions through global metagenomics.</title>
        <authorList>
            <person name="Schulz F."/>
            <person name="Roux S."/>
            <person name="Paez-Espino D."/>
            <person name="Jungbluth S."/>
            <person name="Walsh D.A."/>
            <person name="Denef V.J."/>
            <person name="McMahon K.D."/>
            <person name="Konstantinidis K.T."/>
            <person name="Eloe-Fadrosh E.A."/>
            <person name="Kyrpides N.C."/>
            <person name="Woyke T."/>
        </authorList>
    </citation>
    <scope>NUCLEOTIDE SEQUENCE</scope>
    <source>
        <strain evidence="1">GVMAG-M-3300023184-60</strain>
    </source>
</reference>
<dbReference type="Gene3D" id="3.30.160.60">
    <property type="entry name" value="Classic Zinc Finger"/>
    <property type="match status" value="1"/>
</dbReference>
<protein>
    <recommendedName>
        <fullName evidence="2">C2H2-type domain-containing protein</fullName>
    </recommendedName>
</protein>
<evidence type="ECO:0008006" key="2">
    <source>
        <dbReference type="Google" id="ProtNLM"/>
    </source>
</evidence>
<organism evidence="1">
    <name type="scientific">viral metagenome</name>
    <dbReference type="NCBI Taxonomy" id="1070528"/>
    <lineage>
        <taxon>unclassified sequences</taxon>
        <taxon>metagenomes</taxon>
        <taxon>organismal metagenomes</taxon>
    </lineage>
</organism>
<dbReference type="AlphaFoldDB" id="A0A6C0IAV9"/>
<sequence>MSKNDAAKTHCCEFCKYATNRKYDLKRHQNAVHHTTPTRANLNNMSEKNVIPNEKNVILNEKNVILNEKNVILNEKNVIPLNICKKCNKIYKIKKSLISHELICKGIDELTCPRCMVSFATRHSKSKHITNNKCKPRSIIHARTPNAENITNIDNQNIETQNNINTQNNNNNTIIVNNYGNERMDYLDYDKMLEIFKSAYNIPSILTKHIHFNKDFPENNNITCSNDDKNYSLVKMNDEYIFKNLNNLVYELIKDKTRLMHNFATGNKENICVSMDTRIYEDIIELLLKLLLLQEPSEQYKHQVGIIRDMIKNSNVLCKVD</sequence>
<name>A0A6C0IAV9_9ZZZZ</name>
<evidence type="ECO:0000313" key="1">
    <source>
        <dbReference type="EMBL" id="QHT89527.1"/>
    </source>
</evidence>
<accession>A0A6C0IAV9</accession>
<proteinExistence type="predicted"/>